<feature type="domain" description="4Fe-4S ferredoxin-type" evidence="13">
    <location>
        <begin position="368"/>
        <end position="398"/>
    </location>
</feature>
<feature type="modified residue" description="Phosphohistidine" evidence="10">
    <location>
        <position position="606"/>
    </location>
</feature>
<evidence type="ECO:0000259" key="12">
    <source>
        <dbReference type="PROSITE" id="PS50894"/>
    </source>
</evidence>
<proteinExistence type="inferred from homology"/>
<evidence type="ECO:0000256" key="8">
    <source>
        <dbReference type="ARBA" id="ARBA00023014"/>
    </source>
</evidence>
<feature type="domain" description="HPt" evidence="12">
    <location>
        <begin position="559"/>
        <end position="663"/>
    </location>
</feature>
<evidence type="ECO:0000256" key="11">
    <source>
        <dbReference type="SAM" id="MobiDB-lite"/>
    </source>
</evidence>
<dbReference type="InterPro" id="IPR011538">
    <property type="entry name" value="Nuo51_FMN-bd"/>
</dbReference>
<keyword evidence="8 9" id="KW-0411">Iron-sulfur</keyword>
<comment type="similarity">
    <text evidence="9">Belongs to the 4Fe4S bacterial-type ferredoxin family. RnfC subfamily.</text>
</comment>
<reference evidence="14 15" key="1">
    <citation type="submission" date="2015-11" db="EMBL/GenBank/DDBJ databases">
        <title>The genome of Candidatus Endoriftia persephone in Ridgeia piscesae and population structure of the North Eastern Pacific vestimentiferan symbionts.</title>
        <authorList>
            <person name="Perez M."/>
            <person name="Juniper K.S."/>
        </authorList>
    </citation>
    <scope>NUCLEOTIDE SEQUENCE [LARGE SCALE GENOMIC DNA]</scope>
    <source>
        <strain evidence="14">Ind11</strain>
    </source>
</reference>
<evidence type="ECO:0000256" key="6">
    <source>
        <dbReference type="ARBA" id="ARBA00023004"/>
    </source>
</evidence>
<dbReference type="GO" id="GO:0005886">
    <property type="term" value="C:plasma membrane"/>
    <property type="evidence" value="ECO:0007669"/>
    <property type="project" value="UniProtKB-SubCell"/>
</dbReference>
<name>A0A0T5Z0G9_9GAMM</name>
<dbReference type="InterPro" id="IPR036641">
    <property type="entry name" value="HPT_dom_sf"/>
</dbReference>
<keyword evidence="4 9" id="KW-0677">Repeat</keyword>
<dbReference type="PROSITE" id="PS00198">
    <property type="entry name" value="4FE4S_FER_1"/>
    <property type="match status" value="1"/>
</dbReference>
<comment type="function">
    <text evidence="9">Part of a membrane-bound complex that couples electron transfer with translocation of ions across the membrane.</text>
</comment>
<dbReference type="Gene3D" id="3.30.70.20">
    <property type="match status" value="1"/>
</dbReference>
<feature type="binding site" evidence="9">
    <location>
        <position position="381"/>
    </location>
    <ligand>
        <name>[4Fe-4S] cluster</name>
        <dbReference type="ChEBI" id="CHEBI:49883"/>
        <label>1</label>
    </ligand>
</feature>
<feature type="compositionally biased region" description="Basic and acidic residues" evidence="11">
    <location>
        <begin position="472"/>
        <end position="488"/>
    </location>
</feature>
<dbReference type="PROSITE" id="PS50894">
    <property type="entry name" value="HPT"/>
    <property type="match status" value="1"/>
</dbReference>
<accession>A0A0T5Z0G9</accession>
<evidence type="ECO:0000256" key="1">
    <source>
        <dbReference type="ARBA" id="ARBA00022448"/>
    </source>
</evidence>
<sequence length="705" mass="76917">MYVESSKGKARQIWRFHGGLHLPDNKAQSLSTPLRQAELPDLLILPLQQHIGSPAIPLVKKGERVLKGQKIADSDEPVCAPIHAPTSGEIRGISQQPLPHPSGLSGPCILLKPDGKDEWGELPEPISDFRTVPAETLRQRIHECGIVGMGGATFPTAVKLDPGKPIKTLIINGAECEPYITCDDRLMLNFPDKVVDGIRILQYLLGAEECLIGIEDNKPEAILAMRQALRNQDTAEVVRIPTHYPSGGEKQLIRILTGKEVPSAGLPAQLGIICHNVGTAAAIADAVLTGRPLISRLVTTTGEGVAQPCNLEVLIGTPAGELIEQAGGYTDAASGLIYGGPMMGFRLSTDQIPITKGGNCLLLPSVAESPPPESARACIRCSRCADVCPVQLLPQQMYWYARAKELEKAQDYNLFDCIECGCCSHVCPSHIPLVHYFRYAKTESWEQEEERRRSEHAKMRHDFRLARMQRMEAERKARLRKKKEDLAKKPAKGKAAAKDPKKAAIEAAQKRVAAKKAANKNSQKNTDHLQPAQQAQIDAAEQRRQQAEPVEEAPPASGGIENDPELQEIFKQETSSHFATISGFIEQTRAGNDAAQIPAEIPRAFHTICGSARMVGLMPLASLNKSLELYTDSLVEQQQAADKTALALMEDGVDTGKALIAWLFDKSQAEPTIESLLSRIESAGQRRRPTAPEKQPTTDIPPESN</sequence>
<keyword evidence="2 9" id="KW-0004">4Fe-4S</keyword>
<dbReference type="Pfam" id="PF01627">
    <property type="entry name" value="Hpt"/>
    <property type="match status" value="1"/>
</dbReference>
<keyword evidence="10" id="KW-0597">Phosphoprotein</keyword>
<feature type="binding site" evidence="9">
    <location>
        <position position="384"/>
    </location>
    <ligand>
        <name>[4Fe-4S] cluster</name>
        <dbReference type="ChEBI" id="CHEBI:49883"/>
        <label>1</label>
    </ligand>
</feature>
<evidence type="ECO:0000313" key="15">
    <source>
        <dbReference type="Proteomes" id="UP000051634"/>
    </source>
</evidence>
<feature type="region of interest" description="Disordered" evidence="11">
    <location>
        <begin position="680"/>
        <end position="705"/>
    </location>
</feature>
<dbReference type="Pfam" id="PF01512">
    <property type="entry name" value="Complex1_51K"/>
    <property type="match status" value="1"/>
</dbReference>
<comment type="subcellular location">
    <subcellularLocation>
        <location evidence="9">Cell inner membrane</location>
        <topology evidence="9">Peripheral membrane protein</topology>
    </subcellularLocation>
</comment>
<dbReference type="InterPro" id="IPR017896">
    <property type="entry name" value="4Fe4S_Fe-S-bd"/>
</dbReference>
<feature type="binding site" evidence="9">
    <location>
        <position position="427"/>
    </location>
    <ligand>
        <name>[4Fe-4S] cluster</name>
        <dbReference type="ChEBI" id="CHEBI:49883"/>
        <label>1</label>
    </ligand>
</feature>
<dbReference type="InterPro" id="IPR008207">
    <property type="entry name" value="Sig_transdc_His_kin_Hpt_dom"/>
</dbReference>
<dbReference type="SUPFAM" id="SSF46548">
    <property type="entry name" value="alpha-helical ferredoxin"/>
    <property type="match status" value="1"/>
</dbReference>
<dbReference type="GO" id="GO:0009055">
    <property type="term" value="F:electron transfer activity"/>
    <property type="evidence" value="ECO:0007669"/>
    <property type="project" value="InterPro"/>
</dbReference>
<feature type="compositionally biased region" description="Polar residues" evidence="11">
    <location>
        <begin position="695"/>
        <end position="705"/>
    </location>
</feature>
<dbReference type="GO" id="GO:0051539">
    <property type="term" value="F:4 iron, 4 sulfur cluster binding"/>
    <property type="evidence" value="ECO:0007669"/>
    <property type="project" value="UniProtKB-KW"/>
</dbReference>
<keyword evidence="6 9" id="KW-0408">Iron</keyword>
<dbReference type="Gene3D" id="1.20.120.160">
    <property type="entry name" value="HPT domain"/>
    <property type="match status" value="1"/>
</dbReference>
<dbReference type="Proteomes" id="UP000051634">
    <property type="component" value="Unassembled WGS sequence"/>
</dbReference>
<dbReference type="Pfam" id="PF10531">
    <property type="entry name" value="SLBB"/>
    <property type="match status" value="1"/>
</dbReference>
<keyword evidence="3 9" id="KW-0479">Metal-binding</keyword>
<dbReference type="GO" id="GO:0000160">
    <property type="term" value="P:phosphorelay signal transduction system"/>
    <property type="evidence" value="ECO:0007669"/>
    <property type="project" value="UniProtKB-KW"/>
</dbReference>
<keyword evidence="9" id="KW-0472">Membrane</keyword>
<dbReference type="GO" id="GO:0004672">
    <property type="term" value="F:protein kinase activity"/>
    <property type="evidence" value="ECO:0007669"/>
    <property type="project" value="UniProtKB-ARBA"/>
</dbReference>
<gene>
    <name evidence="9" type="primary">rnfC</name>
    <name evidence="14" type="ORF">Ga0074115_1424</name>
</gene>
<protein>
    <recommendedName>
        <fullName evidence="9">Ion-translocating oxidoreductase complex subunit C</fullName>
        <ecNumber evidence="9">7.-.-.-</ecNumber>
    </recommendedName>
    <alternativeName>
        <fullName evidence="9">Rnf electron transport complex subunit C</fullName>
    </alternativeName>
</protein>
<feature type="binding site" evidence="9">
    <location>
        <position position="378"/>
    </location>
    <ligand>
        <name>[4Fe-4S] cluster</name>
        <dbReference type="ChEBI" id="CHEBI:49883"/>
        <label>1</label>
    </ligand>
</feature>
<keyword evidence="9" id="KW-1278">Translocase</keyword>
<dbReference type="Pfam" id="PF13375">
    <property type="entry name" value="RnfC_N"/>
    <property type="match status" value="1"/>
</dbReference>
<dbReference type="PANTHER" id="PTHR43034">
    <property type="entry name" value="ION-TRANSLOCATING OXIDOREDUCTASE COMPLEX SUBUNIT C"/>
    <property type="match status" value="1"/>
</dbReference>
<keyword evidence="15" id="KW-1185">Reference proteome</keyword>
<dbReference type="GO" id="GO:0022900">
    <property type="term" value="P:electron transport chain"/>
    <property type="evidence" value="ECO:0007669"/>
    <property type="project" value="UniProtKB-UniRule"/>
</dbReference>
<dbReference type="SMART" id="SM00073">
    <property type="entry name" value="HPT"/>
    <property type="match status" value="1"/>
</dbReference>
<dbReference type="EC" id="7.-.-.-" evidence="9"/>
<comment type="subunit">
    <text evidence="9">The complex is composed of six subunits: RnfA, RnfB, RnfC, RnfD, RnfE and RnfG.</text>
</comment>
<dbReference type="SUPFAM" id="SSF142019">
    <property type="entry name" value="Nqo1 FMN-binding domain-like"/>
    <property type="match status" value="1"/>
</dbReference>
<evidence type="ECO:0000256" key="3">
    <source>
        <dbReference type="ARBA" id="ARBA00022723"/>
    </source>
</evidence>
<evidence type="ECO:0000313" key="14">
    <source>
        <dbReference type="EMBL" id="KRT56360.1"/>
    </source>
</evidence>
<dbReference type="Pfam" id="PF12838">
    <property type="entry name" value="Fer4_7"/>
    <property type="match status" value="1"/>
</dbReference>
<dbReference type="NCBIfam" id="TIGR01945">
    <property type="entry name" value="rnfC"/>
    <property type="match status" value="1"/>
</dbReference>
<dbReference type="OrthoDB" id="9767754at2"/>
<comment type="cofactor">
    <cofactor evidence="9">
        <name>[4Fe-4S] cluster</name>
        <dbReference type="ChEBI" id="CHEBI:49883"/>
    </cofactor>
    <text evidence="9">Binds 2 [4Fe-4S] clusters per subunit.</text>
</comment>
<feature type="binding site" evidence="9">
    <location>
        <position position="420"/>
    </location>
    <ligand>
        <name>[4Fe-4S] cluster</name>
        <dbReference type="ChEBI" id="CHEBI:49883"/>
        <label>2</label>
    </ligand>
</feature>
<dbReference type="NCBIfam" id="NF003454">
    <property type="entry name" value="PRK05035.1"/>
    <property type="match status" value="1"/>
</dbReference>
<feature type="binding site" evidence="9">
    <location>
        <position position="423"/>
    </location>
    <ligand>
        <name>[4Fe-4S] cluster</name>
        <dbReference type="ChEBI" id="CHEBI:49883"/>
        <label>2</label>
    </ligand>
</feature>
<dbReference type="InterPro" id="IPR019554">
    <property type="entry name" value="Soluble_ligand-bd"/>
</dbReference>
<dbReference type="InterPro" id="IPR017900">
    <property type="entry name" value="4Fe4S_Fe_S_CS"/>
</dbReference>
<keyword evidence="9" id="KW-0997">Cell inner membrane</keyword>
<dbReference type="InterPro" id="IPR026902">
    <property type="entry name" value="RnfC_N"/>
</dbReference>
<keyword evidence="9" id="KW-1003">Cell membrane</keyword>
<evidence type="ECO:0000256" key="9">
    <source>
        <dbReference type="HAMAP-Rule" id="MF_00461"/>
    </source>
</evidence>
<evidence type="ECO:0000259" key="13">
    <source>
        <dbReference type="PROSITE" id="PS51379"/>
    </source>
</evidence>
<dbReference type="InterPro" id="IPR037225">
    <property type="entry name" value="Nuo51_FMN-bd_sf"/>
</dbReference>
<dbReference type="AlphaFoldDB" id="A0A0T5Z0G9"/>
<keyword evidence="7" id="KW-0902">Two-component regulatory system</keyword>
<dbReference type="InterPro" id="IPR010208">
    <property type="entry name" value="Ion_transpt_RnfC/RsxC"/>
</dbReference>
<keyword evidence="5 9" id="KW-0249">Electron transport</keyword>
<dbReference type="HAMAP" id="MF_00461">
    <property type="entry name" value="RsxC_RnfC"/>
    <property type="match status" value="1"/>
</dbReference>
<organism evidence="14 15">
    <name type="scientific">endosymbiont of Ridgeia piscesae</name>
    <dbReference type="NCBI Taxonomy" id="54398"/>
    <lineage>
        <taxon>Bacteria</taxon>
        <taxon>Pseudomonadati</taxon>
        <taxon>Pseudomonadota</taxon>
        <taxon>Gammaproteobacteria</taxon>
        <taxon>sulfur-oxidizing symbionts</taxon>
    </lineage>
</organism>
<evidence type="ECO:0000256" key="7">
    <source>
        <dbReference type="ARBA" id="ARBA00023012"/>
    </source>
</evidence>
<dbReference type="SUPFAM" id="SSF47226">
    <property type="entry name" value="Histidine-containing phosphotransfer domain, HPT domain"/>
    <property type="match status" value="1"/>
</dbReference>
<dbReference type="PANTHER" id="PTHR43034:SF2">
    <property type="entry name" value="ION-TRANSLOCATING OXIDOREDUCTASE COMPLEX SUBUNIT C"/>
    <property type="match status" value="1"/>
</dbReference>
<feature type="binding site" evidence="9">
    <location>
        <position position="388"/>
    </location>
    <ligand>
        <name>[4Fe-4S] cluster</name>
        <dbReference type="ChEBI" id="CHEBI:49883"/>
        <label>2</label>
    </ligand>
</feature>
<evidence type="ECO:0000256" key="10">
    <source>
        <dbReference type="PROSITE-ProRule" id="PRU00110"/>
    </source>
</evidence>
<dbReference type="PROSITE" id="PS51379">
    <property type="entry name" value="4FE4S_FER_2"/>
    <property type="match status" value="2"/>
</dbReference>
<dbReference type="PATRIC" id="fig|54398.3.peg.2857"/>
<evidence type="ECO:0000256" key="4">
    <source>
        <dbReference type="ARBA" id="ARBA00022737"/>
    </source>
</evidence>
<keyword evidence="1 9" id="KW-0813">Transport</keyword>
<evidence type="ECO:0000256" key="5">
    <source>
        <dbReference type="ARBA" id="ARBA00022982"/>
    </source>
</evidence>
<dbReference type="Gene3D" id="3.40.50.11540">
    <property type="entry name" value="NADH-ubiquinone oxidoreductase 51kDa subunit"/>
    <property type="match status" value="1"/>
</dbReference>
<comment type="caution">
    <text evidence="14">The sequence shown here is derived from an EMBL/GenBank/DDBJ whole genome shotgun (WGS) entry which is preliminary data.</text>
</comment>
<feature type="region of interest" description="Disordered" evidence="11">
    <location>
        <begin position="472"/>
        <end position="562"/>
    </location>
</feature>
<feature type="domain" description="4Fe-4S ferredoxin-type" evidence="13">
    <location>
        <begin position="408"/>
        <end position="437"/>
    </location>
</feature>
<feature type="binding site" evidence="9">
    <location>
        <position position="417"/>
    </location>
    <ligand>
        <name>[4Fe-4S] cluster</name>
        <dbReference type="ChEBI" id="CHEBI:49883"/>
        <label>2</label>
    </ligand>
</feature>
<dbReference type="EMBL" id="LDXT01000055">
    <property type="protein sequence ID" value="KRT56360.1"/>
    <property type="molecule type" value="Genomic_DNA"/>
</dbReference>
<dbReference type="GO" id="GO:0046872">
    <property type="term" value="F:metal ion binding"/>
    <property type="evidence" value="ECO:0007669"/>
    <property type="project" value="UniProtKB-KW"/>
</dbReference>
<evidence type="ECO:0000256" key="2">
    <source>
        <dbReference type="ARBA" id="ARBA00022485"/>
    </source>
</evidence>
<dbReference type="CDD" id="cd00088">
    <property type="entry name" value="HPT"/>
    <property type="match status" value="1"/>
</dbReference>